<gene>
    <name evidence="9" type="ORF">CXG81DRAFT_3904</name>
</gene>
<keyword evidence="6" id="KW-0175">Coiled coil</keyword>
<evidence type="ECO:0000256" key="3">
    <source>
        <dbReference type="ARBA" id="ARBA00022776"/>
    </source>
</evidence>
<keyword evidence="10" id="KW-1185">Reference proteome</keyword>
<dbReference type="GO" id="GO:0010032">
    <property type="term" value="P:meiotic chromosome condensation"/>
    <property type="evidence" value="ECO:0007669"/>
    <property type="project" value="TreeGrafter"/>
</dbReference>
<evidence type="ECO:0000313" key="9">
    <source>
        <dbReference type="EMBL" id="RKP01884.1"/>
    </source>
</evidence>
<dbReference type="Proteomes" id="UP000274922">
    <property type="component" value="Unassembled WGS sequence"/>
</dbReference>
<feature type="domain" description="Condensin complex subunit 1 C-terminal" evidence="8">
    <location>
        <begin position="690"/>
        <end position="850"/>
    </location>
</feature>
<dbReference type="SUPFAM" id="SSF48371">
    <property type="entry name" value="ARM repeat"/>
    <property type="match status" value="1"/>
</dbReference>
<reference evidence="10" key="1">
    <citation type="journal article" date="2018" name="Nat. Microbiol.">
        <title>Leveraging single-cell genomics to expand the fungal tree of life.</title>
        <authorList>
            <person name="Ahrendt S.R."/>
            <person name="Quandt C.A."/>
            <person name="Ciobanu D."/>
            <person name="Clum A."/>
            <person name="Salamov A."/>
            <person name="Andreopoulos B."/>
            <person name="Cheng J.F."/>
            <person name="Woyke T."/>
            <person name="Pelin A."/>
            <person name="Henrissat B."/>
            <person name="Reynolds N.K."/>
            <person name="Benny G.L."/>
            <person name="Smith M.E."/>
            <person name="James T.Y."/>
            <person name="Grigoriev I.V."/>
        </authorList>
    </citation>
    <scope>NUCLEOTIDE SEQUENCE [LARGE SCALE GENOMIC DNA]</scope>
    <source>
        <strain evidence="10">ATCC 52028</strain>
    </source>
</reference>
<feature type="region of interest" description="Disordered" evidence="7">
    <location>
        <begin position="483"/>
        <end position="508"/>
    </location>
</feature>
<keyword evidence="4" id="KW-0539">Nucleus</keyword>
<dbReference type="GO" id="GO:0005634">
    <property type="term" value="C:nucleus"/>
    <property type="evidence" value="ECO:0007669"/>
    <property type="project" value="UniProtKB-SubCell"/>
</dbReference>
<feature type="compositionally biased region" description="Acidic residues" evidence="7">
    <location>
        <begin position="166"/>
        <end position="182"/>
    </location>
</feature>
<dbReference type="GO" id="GO:0051301">
    <property type="term" value="P:cell division"/>
    <property type="evidence" value="ECO:0007669"/>
    <property type="project" value="UniProtKB-KW"/>
</dbReference>
<evidence type="ECO:0000256" key="4">
    <source>
        <dbReference type="ARBA" id="ARBA00023242"/>
    </source>
</evidence>
<evidence type="ECO:0000256" key="2">
    <source>
        <dbReference type="ARBA" id="ARBA00022618"/>
    </source>
</evidence>
<sequence>MLGLVNQLDSEHYLLRCAMVDLIGILIRTVLRHDREDAGLARLQSHLDLLLDRCLDINAFVRARVVAILQRLLYDDDRPGETSVLLKSRAAVIAQIACRLRDKSFLVRKAAVRCLTVAIEASPYRLDDGSLSETMLSARRDEIEQRLLLLEETVEREAQELRDAPPTDDLDASAPEADVDREENEELHVLNEALRKDYETHRAELLALQSLFAYYDGGLQFSRQIALAGEFILELLGSKNKTEVICAIQFFVTAHRYEIACADKGVRAMIHKMTGMNVRDTLLKAYYDIYLDPSPHLAKPAEWMTAQLIRLCSRLTLAERTSLVEVLRRMTLLNWIGPDVIARLWDVFADRHVDLVSRRAAIMLLSMMGSPAIIASELERCLRVGLTNAPEMRDYMMAECTCSSLLLLETQLAAAGGGAGARLAPTHVIFGKIQDLLLTETVDPAWFGFCQRAVDVVYRLFDFPDKLASHLINALARRVFHMPAPPDDPAGDRSTAATAATAPADGADSEEAAVDMTFASAETAMAGLAIKADSEHVLPIPDDPYVRPFALAQLCFLAGRVAVAELVYLEAMEAEWKRRQSQSQNAPHPAAGAKADGEIGQVVGSTEDEVADLFQHVREHELLFGTVNLLAVYGPILSYIVSNNQLFNDSLLQNIAATALLKFMCISRDFCESHLPLILTVYQNSQEPDVRSNMIIGLGDVTVCFNALIDQNIDLLYKGLEDRDPRVKKCTLMVLTHLILNGMIKLKGQMGHVAKCLIAEDRRISDLAKLFFTELSTKDNVIYNHLPDIMSHLSADPTLSEDGYQTIMRFLLEFIKRDKQADANVEKLCGRFRNAATDAPRQWRDVAFCLTLL</sequence>
<keyword evidence="5" id="KW-0131">Cell cycle</keyword>
<evidence type="ECO:0000256" key="5">
    <source>
        <dbReference type="ARBA" id="ARBA00023306"/>
    </source>
</evidence>
<dbReference type="InterPro" id="IPR026971">
    <property type="entry name" value="CND1/NCAPD3"/>
</dbReference>
<feature type="region of interest" description="Disordered" evidence="7">
    <location>
        <begin position="159"/>
        <end position="182"/>
    </location>
</feature>
<accession>A0A4P9X972</accession>
<dbReference type="Pfam" id="PF12717">
    <property type="entry name" value="Cnd1"/>
    <property type="match status" value="1"/>
</dbReference>
<dbReference type="InterPro" id="IPR032682">
    <property type="entry name" value="Cnd1_C"/>
</dbReference>
<dbReference type="STRING" id="1555241.A0A4P9X972"/>
<dbReference type="GO" id="GO:0000796">
    <property type="term" value="C:condensin complex"/>
    <property type="evidence" value="ECO:0007669"/>
    <property type="project" value="TreeGrafter"/>
</dbReference>
<feature type="coiled-coil region" evidence="6">
    <location>
        <begin position="184"/>
        <end position="211"/>
    </location>
</feature>
<dbReference type="InterPro" id="IPR016024">
    <property type="entry name" value="ARM-type_fold"/>
</dbReference>
<dbReference type="PANTHER" id="PTHR14222:SF2">
    <property type="entry name" value="CONDENSIN COMPLEX SUBUNIT 1"/>
    <property type="match status" value="1"/>
</dbReference>
<feature type="non-terminal residue" evidence="9">
    <location>
        <position position="853"/>
    </location>
</feature>
<dbReference type="GO" id="GO:0007076">
    <property type="term" value="P:mitotic chromosome condensation"/>
    <property type="evidence" value="ECO:0007669"/>
    <property type="project" value="InterPro"/>
</dbReference>
<evidence type="ECO:0000259" key="8">
    <source>
        <dbReference type="Pfam" id="PF12717"/>
    </source>
</evidence>
<feature type="compositionally biased region" description="Low complexity" evidence="7">
    <location>
        <begin position="492"/>
        <end position="506"/>
    </location>
</feature>
<keyword evidence="3" id="KW-0498">Mitosis</keyword>
<evidence type="ECO:0000313" key="10">
    <source>
        <dbReference type="Proteomes" id="UP000274922"/>
    </source>
</evidence>
<name>A0A4P9X972_9FUNG</name>
<dbReference type="AlphaFoldDB" id="A0A4P9X972"/>
<dbReference type="PANTHER" id="PTHR14222">
    <property type="entry name" value="CONDENSIN"/>
    <property type="match status" value="1"/>
</dbReference>
<evidence type="ECO:0000256" key="7">
    <source>
        <dbReference type="SAM" id="MobiDB-lite"/>
    </source>
</evidence>
<proteinExistence type="predicted"/>
<keyword evidence="2" id="KW-0132">Cell division</keyword>
<comment type="subcellular location">
    <subcellularLocation>
        <location evidence="1">Nucleus</location>
    </subcellularLocation>
</comment>
<dbReference type="GO" id="GO:0000779">
    <property type="term" value="C:condensed chromosome, centromeric region"/>
    <property type="evidence" value="ECO:0007669"/>
    <property type="project" value="TreeGrafter"/>
</dbReference>
<evidence type="ECO:0000256" key="6">
    <source>
        <dbReference type="SAM" id="Coils"/>
    </source>
</evidence>
<protein>
    <recommendedName>
        <fullName evidence="8">Condensin complex subunit 1 C-terminal domain-containing protein</fullName>
    </recommendedName>
</protein>
<dbReference type="OrthoDB" id="436262at2759"/>
<evidence type="ECO:0000256" key="1">
    <source>
        <dbReference type="ARBA" id="ARBA00004123"/>
    </source>
</evidence>
<dbReference type="EMBL" id="ML014158">
    <property type="protein sequence ID" value="RKP01884.1"/>
    <property type="molecule type" value="Genomic_DNA"/>
</dbReference>
<organism evidence="9 10">
    <name type="scientific">Caulochytrium protostelioides</name>
    <dbReference type="NCBI Taxonomy" id="1555241"/>
    <lineage>
        <taxon>Eukaryota</taxon>
        <taxon>Fungi</taxon>
        <taxon>Fungi incertae sedis</taxon>
        <taxon>Chytridiomycota</taxon>
        <taxon>Chytridiomycota incertae sedis</taxon>
        <taxon>Chytridiomycetes</taxon>
        <taxon>Caulochytriales</taxon>
        <taxon>Caulochytriaceae</taxon>
        <taxon>Caulochytrium</taxon>
    </lineage>
</organism>
<dbReference type="GO" id="GO:0042393">
    <property type="term" value="F:histone binding"/>
    <property type="evidence" value="ECO:0007669"/>
    <property type="project" value="TreeGrafter"/>
</dbReference>